<dbReference type="Proteomes" id="UP001141806">
    <property type="component" value="Unassembled WGS sequence"/>
</dbReference>
<evidence type="ECO:0000313" key="1">
    <source>
        <dbReference type="EMBL" id="KAJ4952122.1"/>
    </source>
</evidence>
<sequence>MPNRRVLNLQGSDYQPLKSWRMALSEEGQCGGDFRDRVIDNGKKKWRRSPRPRWWVWRLCSRHQKLGPHGGVDKVVQADDELLGFPFKTFWMMRFQHILRASNTSLVLLLPMVGSKGNDKNKIKEEGKK</sequence>
<gene>
    <name evidence="1" type="ORF">NE237_028954</name>
</gene>
<dbReference type="AlphaFoldDB" id="A0A9Q0GUC4"/>
<proteinExistence type="predicted"/>
<dbReference type="EMBL" id="JAMYWD010000012">
    <property type="protein sequence ID" value="KAJ4952122.1"/>
    <property type="molecule type" value="Genomic_DNA"/>
</dbReference>
<organism evidence="1 2">
    <name type="scientific">Protea cynaroides</name>
    <dbReference type="NCBI Taxonomy" id="273540"/>
    <lineage>
        <taxon>Eukaryota</taxon>
        <taxon>Viridiplantae</taxon>
        <taxon>Streptophyta</taxon>
        <taxon>Embryophyta</taxon>
        <taxon>Tracheophyta</taxon>
        <taxon>Spermatophyta</taxon>
        <taxon>Magnoliopsida</taxon>
        <taxon>Proteales</taxon>
        <taxon>Proteaceae</taxon>
        <taxon>Protea</taxon>
    </lineage>
</organism>
<comment type="caution">
    <text evidence="1">The sequence shown here is derived from an EMBL/GenBank/DDBJ whole genome shotgun (WGS) entry which is preliminary data.</text>
</comment>
<evidence type="ECO:0000313" key="2">
    <source>
        <dbReference type="Proteomes" id="UP001141806"/>
    </source>
</evidence>
<name>A0A9Q0GUC4_9MAGN</name>
<protein>
    <submittedName>
        <fullName evidence="1">Uncharacterized protein</fullName>
    </submittedName>
</protein>
<reference evidence="1" key="1">
    <citation type="journal article" date="2023" name="Plant J.">
        <title>The genome of the king protea, Protea cynaroides.</title>
        <authorList>
            <person name="Chang J."/>
            <person name="Duong T.A."/>
            <person name="Schoeman C."/>
            <person name="Ma X."/>
            <person name="Roodt D."/>
            <person name="Barker N."/>
            <person name="Li Z."/>
            <person name="Van de Peer Y."/>
            <person name="Mizrachi E."/>
        </authorList>
    </citation>
    <scope>NUCLEOTIDE SEQUENCE</scope>
    <source>
        <tissue evidence="1">Young leaves</tissue>
    </source>
</reference>
<accession>A0A9Q0GUC4</accession>
<keyword evidence="2" id="KW-1185">Reference proteome</keyword>